<reference evidence="1 2" key="1">
    <citation type="submission" date="2019-07" db="EMBL/GenBank/DDBJ databases">
        <title>De Novo Assembly of kiwifruit Actinidia rufa.</title>
        <authorList>
            <person name="Sugita-Konishi S."/>
            <person name="Sato K."/>
            <person name="Mori E."/>
            <person name="Abe Y."/>
            <person name="Kisaki G."/>
            <person name="Hamano K."/>
            <person name="Suezawa K."/>
            <person name="Otani M."/>
            <person name="Fukuda T."/>
            <person name="Manabe T."/>
            <person name="Gomi K."/>
            <person name="Tabuchi M."/>
            <person name="Akimitsu K."/>
            <person name="Kataoka I."/>
        </authorList>
    </citation>
    <scope>NUCLEOTIDE SEQUENCE [LARGE SCALE GENOMIC DNA]</scope>
    <source>
        <strain evidence="2">cv. Fuchu</strain>
    </source>
</reference>
<dbReference type="EMBL" id="BJWL01000003">
    <property type="protein sequence ID" value="GFY83629.1"/>
    <property type="molecule type" value="Genomic_DNA"/>
</dbReference>
<protein>
    <submittedName>
        <fullName evidence="1">Uncharacterized protein</fullName>
    </submittedName>
</protein>
<gene>
    <name evidence="1" type="ORF">Acr_03g0004030</name>
</gene>
<keyword evidence="2" id="KW-1185">Reference proteome</keyword>
<comment type="caution">
    <text evidence="1">The sequence shown here is derived from an EMBL/GenBank/DDBJ whole genome shotgun (WGS) entry which is preliminary data.</text>
</comment>
<accession>A0A7J0ECP0</accession>
<dbReference type="Proteomes" id="UP000585474">
    <property type="component" value="Unassembled WGS sequence"/>
</dbReference>
<dbReference type="AlphaFoldDB" id="A0A7J0ECP0"/>
<sequence>MSLVTIPTVAYLKFPSHLEIASLCLEGLTLSVLIMAAIQITQVSIDTDLTIVGKWVSSEGKTFSGKVTEKVENQLEGFLDDHLNCMSDSETQFNDQDRRYRPLHTCVDIVSKSCRQSIVENSCLIDAEVMQHSGHIERDCEQCNGASKSKINGATSVADALLRKKEPNKSKRTSELKLTRLFQNDRLGPSASYTTERRDINVNSVWLESVQVEECLGAISGRD</sequence>
<proteinExistence type="predicted"/>
<dbReference type="OrthoDB" id="429143at2759"/>
<organism evidence="1 2">
    <name type="scientific">Actinidia rufa</name>
    <dbReference type="NCBI Taxonomy" id="165716"/>
    <lineage>
        <taxon>Eukaryota</taxon>
        <taxon>Viridiplantae</taxon>
        <taxon>Streptophyta</taxon>
        <taxon>Embryophyta</taxon>
        <taxon>Tracheophyta</taxon>
        <taxon>Spermatophyta</taxon>
        <taxon>Magnoliopsida</taxon>
        <taxon>eudicotyledons</taxon>
        <taxon>Gunneridae</taxon>
        <taxon>Pentapetalae</taxon>
        <taxon>asterids</taxon>
        <taxon>Ericales</taxon>
        <taxon>Actinidiaceae</taxon>
        <taxon>Actinidia</taxon>
    </lineage>
</organism>
<evidence type="ECO:0000313" key="1">
    <source>
        <dbReference type="EMBL" id="GFY83629.1"/>
    </source>
</evidence>
<evidence type="ECO:0000313" key="2">
    <source>
        <dbReference type="Proteomes" id="UP000585474"/>
    </source>
</evidence>
<name>A0A7J0ECP0_9ERIC</name>